<name>A0A485M5G0_9ZZZZ</name>
<gene>
    <name evidence="2" type="ORF">SCFA_3650003</name>
</gene>
<evidence type="ECO:0000313" key="2">
    <source>
        <dbReference type="EMBL" id="VFU17365.1"/>
    </source>
</evidence>
<protein>
    <recommendedName>
        <fullName evidence="1">DUF7479 domain-containing protein</fullName>
    </recommendedName>
</protein>
<proteinExistence type="predicted"/>
<dbReference type="Pfam" id="PF24292">
    <property type="entry name" value="DUF7479"/>
    <property type="match status" value="1"/>
</dbReference>
<dbReference type="EMBL" id="CAADRN010000296">
    <property type="protein sequence ID" value="VFU17365.1"/>
    <property type="molecule type" value="Genomic_DNA"/>
</dbReference>
<organism evidence="2">
    <name type="scientific">anaerobic digester metagenome</name>
    <dbReference type="NCBI Taxonomy" id="1263854"/>
    <lineage>
        <taxon>unclassified sequences</taxon>
        <taxon>metagenomes</taxon>
        <taxon>ecological metagenomes</taxon>
    </lineage>
</organism>
<accession>A0A485M5G0</accession>
<sequence length="70" mass="7933">MSGQMNKIEKQSWQCCKCKIPMSPGNVKITYLGNDFTIELLKCPQCGLTLVPEDLAVRKMLEVEQSLEDK</sequence>
<dbReference type="AlphaFoldDB" id="A0A485M5G0"/>
<feature type="domain" description="DUF7479" evidence="1">
    <location>
        <begin position="11"/>
        <end position="70"/>
    </location>
</feature>
<evidence type="ECO:0000259" key="1">
    <source>
        <dbReference type="Pfam" id="PF24292"/>
    </source>
</evidence>
<dbReference type="InterPro" id="IPR054656">
    <property type="entry name" value="DVU_1557-like"/>
</dbReference>
<reference evidence="2" key="1">
    <citation type="submission" date="2019-03" db="EMBL/GenBank/DDBJ databases">
        <authorList>
            <person name="Hao L."/>
        </authorList>
    </citation>
    <scope>NUCLEOTIDE SEQUENCE</scope>
</reference>
<dbReference type="NCBIfam" id="NF045645">
    <property type="entry name" value="DVU_1557_fam"/>
    <property type="match status" value="1"/>
</dbReference>
<dbReference type="InterPro" id="IPR055902">
    <property type="entry name" value="DUF7479"/>
</dbReference>